<reference evidence="2 3" key="1">
    <citation type="submission" date="2022-12" db="EMBL/GenBank/DDBJ databases">
        <title>Sphingomonas abieness sp. nov., an endophytic bacterium isolated from Abies koreana.</title>
        <authorList>
            <person name="Jiang L."/>
            <person name="Lee J."/>
        </authorList>
    </citation>
    <scope>NUCLEOTIDE SEQUENCE [LARGE SCALE GENOMIC DNA]</scope>
    <source>
        <strain evidence="3">PAMB 00755</strain>
    </source>
</reference>
<proteinExistence type="inferred from homology"/>
<dbReference type="InterPro" id="IPR041920">
    <property type="entry name" value="ROS/MUCR_sf"/>
</dbReference>
<protein>
    <submittedName>
        <fullName evidence="2">MucR family transcriptional regulator</fullName>
    </submittedName>
</protein>
<name>A0ABY7NVM3_9SPHN</name>
<dbReference type="Pfam" id="PF05443">
    <property type="entry name" value="ROS_MUCR"/>
    <property type="match status" value="1"/>
</dbReference>
<evidence type="ECO:0000256" key="1">
    <source>
        <dbReference type="ARBA" id="ARBA00007031"/>
    </source>
</evidence>
<evidence type="ECO:0000313" key="2">
    <source>
        <dbReference type="EMBL" id="WBO24622.1"/>
    </source>
</evidence>
<comment type="similarity">
    <text evidence="1">Belongs to the ros/MucR family.</text>
</comment>
<dbReference type="EMBL" id="CP115174">
    <property type="protein sequence ID" value="WBO24622.1"/>
    <property type="molecule type" value="Genomic_DNA"/>
</dbReference>
<sequence length="187" mass="20459">MSDSNELDLISLTSDIVSAHVTNNNVPAAELPALIKSVHDALAKTNMPTVVEPAAPEPAVPIRSSIKHDYIVCLEDGKKLKMLKRYLRTNFAMTPEEYRTKWSLPRDYPMVAPAYAETRKELAVKIGLGRKPRDLAEAMVEPVRKAGKTLGIFAAKAAAAVHLGTDAEVQVPARRGRPKKIVEPQQG</sequence>
<gene>
    <name evidence="2" type="ORF">PBT88_11820</name>
</gene>
<organism evidence="2 3">
    <name type="scientific">Sphingomonas abietis</name>
    <dbReference type="NCBI Taxonomy" id="3012344"/>
    <lineage>
        <taxon>Bacteria</taxon>
        <taxon>Pseudomonadati</taxon>
        <taxon>Pseudomonadota</taxon>
        <taxon>Alphaproteobacteria</taxon>
        <taxon>Sphingomonadales</taxon>
        <taxon>Sphingomonadaceae</taxon>
        <taxon>Sphingomonas</taxon>
    </lineage>
</organism>
<dbReference type="Proteomes" id="UP001210865">
    <property type="component" value="Chromosome"/>
</dbReference>
<dbReference type="Gene3D" id="1.10.10.1550">
    <property type="entry name" value="ROS/MUCR transcriptional regulator protein"/>
    <property type="match status" value="1"/>
</dbReference>
<dbReference type="InterPro" id="IPR008807">
    <property type="entry name" value="ROS_MUCR"/>
</dbReference>
<evidence type="ECO:0000313" key="3">
    <source>
        <dbReference type="Proteomes" id="UP001210865"/>
    </source>
</evidence>
<keyword evidence="3" id="KW-1185">Reference proteome</keyword>
<accession>A0ABY7NVM3</accession>